<organism evidence="3 4">
    <name type="scientific">Ditylenchus dipsaci</name>
    <dbReference type="NCBI Taxonomy" id="166011"/>
    <lineage>
        <taxon>Eukaryota</taxon>
        <taxon>Metazoa</taxon>
        <taxon>Ecdysozoa</taxon>
        <taxon>Nematoda</taxon>
        <taxon>Chromadorea</taxon>
        <taxon>Rhabditida</taxon>
        <taxon>Tylenchina</taxon>
        <taxon>Tylenchomorpha</taxon>
        <taxon>Sphaerularioidea</taxon>
        <taxon>Anguinidae</taxon>
        <taxon>Anguininae</taxon>
        <taxon>Ditylenchus</taxon>
    </lineage>
</organism>
<evidence type="ECO:0000256" key="2">
    <source>
        <dbReference type="SAM" id="Phobius"/>
    </source>
</evidence>
<dbReference type="AlphaFoldDB" id="A0A915D7Q3"/>
<keyword evidence="2" id="KW-1133">Transmembrane helix</keyword>
<name>A0A915D7Q3_9BILA</name>
<evidence type="ECO:0000256" key="1">
    <source>
        <dbReference type="SAM" id="MobiDB-lite"/>
    </source>
</evidence>
<dbReference type="GO" id="GO:0016757">
    <property type="term" value="F:glycosyltransferase activity"/>
    <property type="evidence" value="ECO:0007669"/>
    <property type="project" value="InterPro"/>
</dbReference>
<dbReference type="GO" id="GO:0006506">
    <property type="term" value="P:GPI anchor biosynthetic process"/>
    <property type="evidence" value="ECO:0007669"/>
    <property type="project" value="InterPro"/>
</dbReference>
<accession>A0A915D7Q3</accession>
<evidence type="ECO:0000313" key="4">
    <source>
        <dbReference type="WBParaSite" id="jg16608"/>
    </source>
</evidence>
<feature type="transmembrane region" description="Helical" evidence="2">
    <location>
        <begin position="187"/>
        <end position="213"/>
    </location>
</feature>
<dbReference type="WBParaSite" id="jg16608">
    <property type="protein sequence ID" value="jg16608"/>
    <property type="gene ID" value="jg16608"/>
</dbReference>
<dbReference type="PANTHER" id="PTHR31410:SF1">
    <property type="entry name" value="POST-GPI ATTACHMENT TO PROTEINS FACTOR 4"/>
    <property type="match status" value="1"/>
</dbReference>
<dbReference type="Proteomes" id="UP000887574">
    <property type="component" value="Unplaced"/>
</dbReference>
<sequence length="320" mass="36706">MRMYANPPSRPGRKSEIKQYGQLAHRPEVATSSHRLTIGILASGRHNHELTQLIGHLSNYLTDNFRLVICNVEYSSIARPQEVTHFEQFLEQSDCKGGAGLLEVFEPDCQMGSDYVLLLEDDALPVPEFNTAINSIMRQLDKIKQVDYVKLFHPWRLRGIPSLFQTAVVVIFIAYFLQLLIWRDRKLFVILLVTISGHIVVRIYLLMFSSLLLSLPNCQKQSHAALKQLFSEFKINEMVTDLGSEEAALKHAKDHILDESRFEGRATDANFVVHIGYYSYLRKKKVRTGKYLPVEYQESPTGLPSNPQWCYHCPKVVGLW</sequence>
<evidence type="ECO:0000313" key="3">
    <source>
        <dbReference type="Proteomes" id="UP000887574"/>
    </source>
</evidence>
<dbReference type="InterPro" id="IPR029675">
    <property type="entry name" value="PGAP4"/>
</dbReference>
<feature type="region of interest" description="Disordered" evidence="1">
    <location>
        <begin position="1"/>
        <end position="21"/>
    </location>
</feature>
<keyword evidence="3" id="KW-1185">Reference proteome</keyword>
<dbReference type="GO" id="GO:0000139">
    <property type="term" value="C:Golgi membrane"/>
    <property type="evidence" value="ECO:0007669"/>
    <property type="project" value="InterPro"/>
</dbReference>
<feature type="transmembrane region" description="Helical" evidence="2">
    <location>
        <begin position="160"/>
        <end position="181"/>
    </location>
</feature>
<protein>
    <submittedName>
        <fullName evidence="4">Uncharacterized protein</fullName>
    </submittedName>
</protein>
<keyword evidence="2" id="KW-0472">Membrane</keyword>
<keyword evidence="2" id="KW-0812">Transmembrane</keyword>
<reference evidence="4" key="1">
    <citation type="submission" date="2022-11" db="UniProtKB">
        <authorList>
            <consortium name="WormBaseParasite"/>
        </authorList>
    </citation>
    <scope>IDENTIFICATION</scope>
</reference>
<proteinExistence type="predicted"/>
<dbReference type="PANTHER" id="PTHR31410">
    <property type="entry name" value="TRANSMEMBRANE PROTEIN 246"/>
    <property type="match status" value="1"/>
</dbReference>